<reference evidence="1 2" key="1">
    <citation type="submission" date="2019-07" db="EMBL/GenBank/DDBJ databases">
        <authorList>
            <person name="Jastrzebski P J."/>
            <person name="Paukszto L."/>
            <person name="Jastrzebski P J."/>
        </authorList>
    </citation>
    <scope>NUCLEOTIDE SEQUENCE [LARGE SCALE GENOMIC DNA]</scope>
    <source>
        <strain evidence="1 2">WMS-il1</strain>
    </source>
</reference>
<keyword evidence="2" id="KW-1185">Reference proteome</keyword>
<dbReference type="AlphaFoldDB" id="A0A564Z095"/>
<dbReference type="Proteomes" id="UP000321570">
    <property type="component" value="Unassembled WGS sequence"/>
</dbReference>
<proteinExistence type="predicted"/>
<gene>
    <name evidence="1" type="ORF">WMSIL1_LOCUS10905</name>
</gene>
<organism evidence="1 2">
    <name type="scientific">Hymenolepis diminuta</name>
    <name type="common">Rat tapeworm</name>
    <dbReference type="NCBI Taxonomy" id="6216"/>
    <lineage>
        <taxon>Eukaryota</taxon>
        <taxon>Metazoa</taxon>
        <taxon>Spiralia</taxon>
        <taxon>Lophotrochozoa</taxon>
        <taxon>Platyhelminthes</taxon>
        <taxon>Cestoda</taxon>
        <taxon>Eucestoda</taxon>
        <taxon>Cyclophyllidea</taxon>
        <taxon>Hymenolepididae</taxon>
        <taxon>Hymenolepis</taxon>
    </lineage>
</organism>
<accession>A0A564Z095</accession>
<evidence type="ECO:0000313" key="2">
    <source>
        <dbReference type="Proteomes" id="UP000321570"/>
    </source>
</evidence>
<sequence length="56" mass="6736">MKNVPHQHLVYKSYILKRVQLMSTKSTKENRLTRANGLLNKLKHPEEQECPWFFSH</sequence>
<name>A0A564Z095_HYMDI</name>
<protein>
    <submittedName>
        <fullName evidence="1">Uncharacterized protein</fullName>
    </submittedName>
</protein>
<dbReference type="EMBL" id="CABIJS010000488">
    <property type="protein sequence ID" value="VUZ52328.1"/>
    <property type="molecule type" value="Genomic_DNA"/>
</dbReference>
<evidence type="ECO:0000313" key="1">
    <source>
        <dbReference type="EMBL" id="VUZ52328.1"/>
    </source>
</evidence>